<keyword evidence="2" id="KW-1185">Reference proteome</keyword>
<accession>A0AA40FGH6</accession>
<sequence>MSVNMASRVFGIPTLEDEQRKVSAKFLRKLGTIFVETTVCFPVGIAYDRWQNSRKIFGSIDARIFSRNGDADADANADADADADVENSATALSIMRRVGIGANKARKFQSCPADYADRESHRVRPGDYRTRDDYRFSVRDGFVVTNEHI</sequence>
<protein>
    <submittedName>
        <fullName evidence="1">Uncharacterized protein</fullName>
    </submittedName>
</protein>
<reference evidence="1" key="1">
    <citation type="submission" date="2021-10" db="EMBL/GenBank/DDBJ databases">
        <title>Melipona bicolor Genome sequencing and assembly.</title>
        <authorList>
            <person name="Araujo N.S."/>
            <person name="Arias M.C."/>
        </authorList>
    </citation>
    <scope>NUCLEOTIDE SEQUENCE</scope>
    <source>
        <strain evidence="1">USP_2M_L1-L4_2017</strain>
        <tissue evidence="1">Whole body</tissue>
    </source>
</reference>
<evidence type="ECO:0000313" key="2">
    <source>
        <dbReference type="Proteomes" id="UP001177670"/>
    </source>
</evidence>
<dbReference type="Proteomes" id="UP001177670">
    <property type="component" value="Unassembled WGS sequence"/>
</dbReference>
<comment type="caution">
    <text evidence="1">The sequence shown here is derived from an EMBL/GenBank/DDBJ whole genome shotgun (WGS) entry which is preliminary data.</text>
</comment>
<dbReference type="AlphaFoldDB" id="A0AA40FGH6"/>
<name>A0AA40FGH6_9HYME</name>
<dbReference type="EMBL" id="JAHYIQ010000042">
    <property type="protein sequence ID" value="KAK1118577.1"/>
    <property type="molecule type" value="Genomic_DNA"/>
</dbReference>
<organism evidence="1 2">
    <name type="scientific">Melipona bicolor</name>
    <dbReference type="NCBI Taxonomy" id="60889"/>
    <lineage>
        <taxon>Eukaryota</taxon>
        <taxon>Metazoa</taxon>
        <taxon>Ecdysozoa</taxon>
        <taxon>Arthropoda</taxon>
        <taxon>Hexapoda</taxon>
        <taxon>Insecta</taxon>
        <taxon>Pterygota</taxon>
        <taxon>Neoptera</taxon>
        <taxon>Endopterygota</taxon>
        <taxon>Hymenoptera</taxon>
        <taxon>Apocrita</taxon>
        <taxon>Aculeata</taxon>
        <taxon>Apoidea</taxon>
        <taxon>Anthophila</taxon>
        <taxon>Apidae</taxon>
        <taxon>Melipona</taxon>
    </lineage>
</organism>
<proteinExistence type="predicted"/>
<evidence type="ECO:0000313" key="1">
    <source>
        <dbReference type="EMBL" id="KAK1118577.1"/>
    </source>
</evidence>
<gene>
    <name evidence="1" type="ORF">K0M31_014883</name>
</gene>